<dbReference type="AlphaFoldDB" id="A0A430FK34"/>
<dbReference type="Proteomes" id="UP000287533">
    <property type="component" value="Unassembled WGS sequence"/>
</dbReference>
<dbReference type="GO" id="GO:0005737">
    <property type="term" value="C:cytoplasm"/>
    <property type="evidence" value="ECO:0007669"/>
    <property type="project" value="UniProtKB-SubCell"/>
</dbReference>
<proteinExistence type="predicted"/>
<gene>
    <name evidence="5" type="ORF">D2E25_1113</name>
</gene>
<dbReference type="PANTHER" id="PTHR11544">
    <property type="entry name" value="COLD SHOCK DOMAIN CONTAINING PROTEINS"/>
    <property type="match status" value="1"/>
</dbReference>
<evidence type="ECO:0000313" key="6">
    <source>
        <dbReference type="Proteomes" id="UP000287533"/>
    </source>
</evidence>
<comment type="caution">
    <text evidence="5">The sequence shown here is derived from an EMBL/GenBank/DDBJ whole genome shotgun (WGS) entry which is preliminary data.</text>
</comment>
<dbReference type="FunFam" id="2.40.50.140:FF:000006">
    <property type="entry name" value="Cold shock protein CspC"/>
    <property type="match status" value="1"/>
</dbReference>
<dbReference type="InterPro" id="IPR002059">
    <property type="entry name" value="CSP_DNA-bd"/>
</dbReference>
<dbReference type="InterPro" id="IPR011129">
    <property type="entry name" value="CSD"/>
</dbReference>
<protein>
    <submittedName>
        <fullName evidence="5">Cold shock protein</fullName>
    </submittedName>
</protein>
<dbReference type="Gene3D" id="2.40.50.140">
    <property type="entry name" value="Nucleic acid-binding proteins"/>
    <property type="match status" value="1"/>
</dbReference>
<comment type="subcellular location">
    <subcellularLocation>
        <location evidence="1 3">Cytoplasm</location>
    </subcellularLocation>
</comment>
<feature type="domain" description="CSD" evidence="4">
    <location>
        <begin position="31"/>
        <end position="96"/>
    </location>
</feature>
<organism evidence="5 6">
    <name type="scientific">Bifidobacterium goeldii</name>
    <dbReference type="NCBI Taxonomy" id="2306975"/>
    <lineage>
        <taxon>Bacteria</taxon>
        <taxon>Bacillati</taxon>
        <taxon>Actinomycetota</taxon>
        <taxon>Actinomycetes</taxon>
        <taxon>Bifidobacteriales</taxon>
        <taxon>Bifidobacteriaceae</taxon>
        <taxon>Bifidobacterium</taxon>
    </lineage>
</organism>
<evidence type="ECO:0000259" key="4">
    <source>
        <dbReference type="PROSITE" id="PS51857"/>
    </source>
</evidence>
<evidence type="ECO:0000256" key="2">
    <source>
        <dbReference type="ARBA" id="ARBA00022490"/>
    </source>
</evidence>
<dbReference type="InterPro" id="IPR050181">
    <property type="entry name" value="Cold_shock_domain"/>
</dbReference>
<reference evidence="5 6" key="1">
    <citation type="submission" date="2018-09" db="EMBL/GenBank/DDBJ databases">
        <title>Characterization of the phylogenetic diversity of five novel species belonging to the genus Bifidobacterium.</title>
        <authorList>
            <person name="Lugli G.A."/>
            <person name="Duranti S."/>
            <person name="Milani C."/>
        </authorList>
    </citation>
    <scope>NUCLEOTIDE SEQUENCE [LARGE SCALE GENOMIC DNA]</scope>
    <source>
        <strain evidence="5 6">2034B</strain>
    </source>
</reference>
<dbReference type="PRINTS" id="PR00050">
    <property type="entry name" value="COLDSHOCK"/>
</dbReference>
<dbReference type="EMBL" id="QXGL01000003">
    <property type="protein sequence ID" value="RSX53140.1"/>
    <property type="molecule type" value="Genomic_DNA"/>
</dbReference>
<accession>A0A430FK34</accession>
<dbReference type="SMART" id="SM00357">
    <property type="entry name" value="CSP"/>
    <property type="match status" value="1"/>
</dbReference>
<evidence type="ECO:0000256" key="3">
    <source>
        <dbReference type="RuleBase" id="RU000408"/>
    </source>
</evidence>
<dbReference type="PROSITE" id="PS51857">
    <property type="entry name" value="CSD_2"/>
    <property type="match status" value="1"/>
</dbReference>
<dbReference type="InterPro" id="IPR019844">
    <property type="entry name" value="CSD_CS"/>
</dbReference>
<dbReference type="GO" id="GO:0003676">
    <property type="term" value="F:nucleic acid binding"/>
    <property type="evidence" value="ECO:0007669"/>
    <property type="project" value="InterPro"/>
</dbReference>
<evidence type="ECO:0000256" key="1">
    <source>
        <dbReference type="ARBA" id="ARBA00004496"/>
    </source>
</evidence>
<keyword evidence="2" id="KW-0963">Cytoplasm</keyword>
<dbReference type="SUPFAM" id="SSF50249">
    <property type="entry name" value="Nucleic acid-binding proteins"/>
    <property type="match status" value="1"/>
</dbReference>
<sequence>MEKVAKWGMRCGFEFSSACSRHLEQGKEKIMAQGTVKFFSAGKGYGFINPDDGGDDVFVHYSVIQADGFKTLNEGDRVEYEAEQGPKGTQATKVVKL</sequence>
<evidence type="ECO:0000313" key="5">
    <source>
        <dbReference type="EMBL" id="RSX53140.1"/>
    </source>
</evidence>
<dbReference type="PROSITE" id="PS00352">
    <property type="entry name" value="CSD_1"/>
    <property type="match status" value="1"/>
</dbReference>
<dbReference type="Pfam" id="PF00313">
    <property type="entry name" value="CSD"/>
    <property type="match status" value="1"/>
</dbReference>
<dbReference type="CDD" id="cd04458">
    <property type="entry name" value="CSP_CDS"/>
    <property type="match status" value="1"/>
</dbReference>
<keyword evidence="6" id="KW-1185">Reference proteome</keyword>
<name>A0A430FK34_9BIFI</name>
<dbReference type="InterPro" id="IPR012340">
    <property type="entry name" value="NA-bd_OB-fold"/>
</dbReference>